<evidence type="ECO:0000313" key="2">
    <source>
        <dbReference type="EMBL" id="MCG7980127.1"/>
    </source>
</evidence>
<accession>A0A9E4TUS5</accession>
<protein>
    <recommendedName>
        <fullName evidence="4">Lipase (Class 3)</fullName>
    </recommendedName>
</protein>
<sequence>MEIRTSYQYSILSEASYADFDTIGAITQTDVENALIAREFSNTQAADFITHWQVVHHLPNTSTGFSATIFESLDNPGHYVFAMRGTEPTAQWGTDITLTDIADIGADGIALNQGIDLFNYYQRLITPSGSDAPQYAIYEGILPPPQGITEFIQLDEGSGQLSAPRYRYLVNADPAAGHGVIPASASTIDVTGHSLGGHLALILSRLDPYRTGQVYTYNAPGFDTGLIGSDDTEWFFRAMAQVEMNETGMTTVGAFPIGRIDNLVATHDRISDIGNLPGNITPFANEGDGWLSAHSMSNVTDVLVVSNLFAALDPTADLTDDLTPIFMATTNADDLPLTPGDDDSCAVQSPFDSGPSANG</sequence>
<gene>
    <name evidence="2" type="ORF">JAY77_18515</name>
</gene>
<dbReference type="Gene3D" id="3.40.50.1820">
    <property type="entry name" value="alpha/beta hydrolase"/>
    <property type="match status" value="1"/>
</dbReference>
<dbReference type="InterPro" id="IPR029058">
    <property type="entry name" value="AB_hydrolase_fold"/>
</dbReference>
<feature type="compositionally biased region" description="Polar residues" evidence="1">
    <location>
        <begin position="346"/>
        <end position="359"/>
    </location>
</feature>
<dbReference type="EMBL" id="JAEPCR010000103">
    <property type="protein sequence ID" value="MCG7980127.1"/>
    <property type="molecule type" value="Genomic_DNA"/>
</dbReference>
<reference evidence="2" key="1">
    <citation type="journal article" date="2021" name="Proc. Natl. Acad. Sci. U.S.A.">
        <title>Global biogeography of chemosynthetic symbionts reveals both localized and globally distributed symbiont groups. .</title>
        <authorList>
            <person name="Osvatic J.T."/>
            <person name="Wilkins L.G.E."/>
            <person name="Leibrecht L."/>
            <person name="Leray M."/>
            <person name="Zauner S."/>
            <person name="Polzin J."/>
            <person name="Camacho Y."/>
            <person name="Gros O."/>
            <person name="van Gils J.A."/>
            <person name="Eisen J.A."/>
            <person name="Petersen J.M."/>
            <person name="Yuen B."/>
        </authorList>
    </citation>
    <scope>NUCLEOTIDE SEQUENCE</scope>
    <source>
        <strain evidence="2">MAGclacostrist055</strain>
    </source>
</reference>
<proteinExistence type="predicted"/>
<organism evidence="2 3">
    <name type="scientific">Candidatus Thiodiazotropha taylori</name>
    <dbReference type="NCBI Taxonomy" id="2792791"/>
    <lineage>
        <taxon>Bacteria</taxon>
        <taxon>Pseudomonadati</taxon>
        <taxon>Pseudomonadota</taxon>
        <taxon>Gammaproteobacteria</taxon>
        <taxon>Chromatiales</taxon>
        <taxon>Sedimenticolaceae</taxon>
        <taxon>Candidatus Thiodiazotropha</taxon>
    </lineage>
</organism>
<dbReference type="SUPFAM" id="SSF53474">
    <property type="entry name" value="alpha/beta-Hydrolases"/>
    <property type="match status" value="1"/>
</dbReference>
<dbReference type="Proteomes" id="UP000886674">
    <property type="component" value="Unassembled WGS sequence"/>
</dbReference>
<dbReference type="AlphaFoldDB" id="A0A9E4TUS5"/>
<evidence type="ECO:0000313" key="3">
    <source>
        <dbReference type="Proteomes" id="UP000886674"/>
    </source>
</evidence>
<evidence type="ECO:0000256" key="1">
    <source>
        <dbReference type="SAM" id="MobiDB-lite"/>
    </source>
</evidence>
<name>A0A9E4TUS5_9GAMM</name>
<comment type="caution">
    <text evidence="2">The sequence shown here is derived from an EMBL/GenBank/DDBJ whole genome shotgun (WGS) entry which is preliminary data.</text>
</comment>
<evidence type="ECO:0008006" key="4">
    <source>
        <dbReference type="Google" id="ProtNLM"/>
    </source>
</evidence>
<feature type="region of interest" description="Disordered" evidence="1">
    <location>
        <begin position="337"/>
        <end position="359"/>
    </location>
</feature>